<feature type="domain" description="Methyltransferase type 11" evidence="1">
    <location>
        <begin position="50"/>
        <end position="146"/>
    </location>
</feature>
<sequence>MEKEAKIKRQVQEQFGKNANAYVTSETHAKGEDLPLIIEWTQPQPEWVVLDVATGGGHVAKTLAPHCKWVVATDLTGPMLEAARAAHQAAGLRNIGYTVADAERLPFLADSFDAVLCRIAAHHFPNPGAFVQEAARVLRPGGVFVFIDNIVPDSEEISSFINRFEAMRDPSHVRCLSRTEWISLVEQAGLSVQRERQRKKRFSFPEWVARTSESREQEKAVEQLLIHASKDIHDYMGVTLIDGRVAGHEIDEWGEMRDAHMVGIGSCTIGSAGRM</sequence>
<dbReference type="GO" id="GO:0008757">
    <property type="term" value="F:S-adenosylmethionine-dependent methyltransferase activity"/>
    <property type="evidence" value="ECO:0007669"/>
    <property type="project" value="InterPro"/>
</dbReference>
<dbReference type="Proteomes" id="UP000012081">
    <property type="component" value="Unassembled WGS sequence"/>
</dbReference>
<evidence type="ECO:0000259" key="1">
    <source>
        <dbReference type="Pfam" id="PF08241"/>
    </source>
</evidence>
<keyword evidence="3" id="KW-1185">Reference proteome</keyword>
<dbReference type="InterPro" id="IPR013216">
    <property type="entry name" value="Methyltransf_11"/>
</dbReference>
<dbReference type="CDD" id="cd02440">
    <property type="entry name" value="AdoMet_MTases"/>
    <property type="match status" value="1"/>
</dbReference>
<dbReference type="Pfam" id="PF08241">
    <property type="entry name" value="Methyltransf_11"/>
    <property type="match status" value="1"/>
</dbReference>
<dbReference type="AlphaFoldDB" id="M8DBP9"/>
<proteinExistence type="predicted"/>
<organism evidence="2 3">
    <name type="scientific">Brevibacillus borstelensis AK1</name>
    <dbReference type="NCBI Taxonomy" id="1300222"/>
    <lineage>
        <taxon>Bacteria</taxon>
        <taxon>Bacillati</taxon>
        <taxon>Bacillota</taxon>
        <taxon>Bacilli</taxon>
        <taxon>Bacillales</taxon>
        <taxon>Paenibacillaceae</taxon>
        <taxon>Brevibacillus</taxon>
    </lineage>
</organism>
<dbReference type="InterPro" id="IPR029063">
    <property type="entry name" value="SAM-dependent_MTases_sf"/>
</dbReference>
<dbReference type="PANTHER" id="PTHR43591">
    <property type="entry name" value="METHYLTRANSFERASE"/>
    <property type="match status" value="1"/>
</dbReference>
<evidence type="ECO:0000313" key="3">
    <source>
        <dbReference type="Proteomes" id="UP000012081"/>
    </source>
</evidence>
<dbReference type="OrthoDB" id="43862at2"/>
<accession>M8DBP9</accession>
<protein>
    <recommendedName>
        <fullName evidence="1">Methyltransferase type 11 domain-containing protein</fullName>
    </recommendedName>
</protein>
<dbReference type="STRING" id="1300222.I532_06860"/>
<reference evidence="2 3" key="1">
    <citation type="submission" date="2013-03" db="EMBL/GenBank/DDBJ databases">
        <title>Assembly of a new bacterial strain Brevibacillus borstelensis AK1.</title>
        <authorList>
            <person name="Rajan I."/>
            <person name="PoliReddy D."/>
            <person name="Sugumar T."/>
            <person name="Rathinam K."/>
            <person name="Alqarawi S."/>
            <person name="Khalil A.B."/>
            <person name="Sivakumar N."/>
        </authorList>
    </citation>
    <scope>NUCLEOTIDE SEQUENCE [LARGE SCALE GENOMIC DNA]</scope>
    <source>
        <strain evidence="2 3">AK1</strain>
    </source>
</reference>
<gene>
    <name evidence="2" type="ORF">I532_06860</name>
</gene>
<dbReference type="Gene3D" id="3.40.50.150">
    <property type="entry name" value="Vaccinia Virus protein VP39"/>
    <property type="match status" value="1"/>
</dbReference>
<comment type="caution">
    <text evidence="2">The sequence shown here is derived from an EMBL/GenBank/DDBJ whole genome shotgun (WGS) entry which is preliminary data.</text>
</comment>
<dbReference type="EMBL" id="APBN01000002">
    <property type="protein sequence ID" value="EMT53714.1"/>
    <property type="molecule type" value="Genomic_DNA"/>
</dbReference>
<name>M8DBP9_9BACL</name>
<dbReference type="SUPFAM" id="SSF53335">
    <property type="entry name" value="S-adenosyl-L-methionine-dependent methyltransferases"/>
    <property type="match status" value="1"/>
</dbReference>
<dbReference type="RefSeq" id="WP_003387235.1">
    <property type="nucleotide sequence ID" value="NZ_APBN01000002.1"/>
</dbReference>
<evidence type="ECO:0000313" key="2">
    <source>
        <dbReference type="EMBL" id="EMT53714.1"/>
    </source>
</evidence>
<dbReference type="PATRIC" id="fig|1300222.3.peg.1408"/>